<organism evidence="1 2">
    <name type="scientific">Variovorax ginsengisoli</name>
    <dbReference type="NCBI Taxonomy" id="363844"/>
    <lineage>
        <taxon>Bacteria</taxon>
        <taxon>Pseudomonadati</taxon>
        <taxon>Pseudomonadota</taxon>
        <taxon>Betaproteobacteria</taxon>
        <taxon>Burkholderiales</taxon>
        <taxon>Comamonadaceae</taxon>
        <taxon>Variovorax</taxon>
    </lineage>
</organism>
<comment type="caution">
    <text evidence="1">The sequence shown here is derived from an EMBL/GenBank/DDBJ whole genome shotgun (WGS) entry which is preliminary data.</text>
</comment>
<sequence>MKPLIDIQRIGPDAFRHRISAQGGAVQEESRSFAALEHCLRDAGESLGRYFQQVELKFDGLFLGACAVDALRNTPLAVARRISQHFQPA</sequence>
<gene>
    <name evidence="1" type="ORF">Q2T77_16670</name>
</gene>
<accession>A0ABT8S4S8</accession>
<dbReference type="EMBL" id="JAUKVY010000011">
    <property type="protein sequence ID" value="MDO1533922.1"/>
    <property type="molecule type" value="Genomic_DNA"/>
</dbReference>
<protein>
    <submittedName>
        <fullName evidence="1">Uncharacterized protein</fullName>
    </submittedName>
</protein>
<dbReference type="RefSeq" id="WP_286519984.1">
    <property type="nucleotide sequence ID" value="NZ_JAUJZH010000011.1"/>
</dbReference>
<evidence type="ECO:0000313" key="1">
    <source>
        <dbReference type="EMBL" id="MDO1533922.1"/>
    </source>
</evidence>
<proteinExistence type="predicted"/>
<name>A0ABT8S4S8_9BURK</name>
<dbReference type="Proteomes" id="UP001169027">
    <property type="component" value="Unassembled WGS sequence"/>
</dbReference>
<evidence type="ECO:0000313" key="2">
    <source>
        <dbReference type="Proteomes" id="UP001169027"/>
    </source>
</evidence>
<reference evidence="1" key="1">
    <citation type="submission" date="2023-06" db="EMBL/GenBank/DDBJ databases">
        <authorList>
            <person name="Jiang Y."/>
            <person name="Liu Q."/>
        </authorList>
    </citation>
    <scope>NUCLEOTIDE SEQUENCE</scope>
    <source>
        <strain evidence="1">CGMCC 1.12090</strain>
    </source>
</reference>
<keyword evidence="2" id="KW-1185">Reference proteome</keyword>